<name>A0A2T5U7T8_9SPHN</name>
<sequence>MTDHTDYETDYDSNLVVGHREQRSDDDWDKVWNTDDRNRDTIRKIEFGLAVIAAGVALVMVRGGWLRMTARPNHVVPSAADIHVRMPPPR</sequence>
<evidence type="ECO:0000256" key="1">
    <source>
        <dbReference type="SAM" id="MobiDB-lite"/>
    </source>
</evidence>
<evidence type="ECO:0000256" key="2">
    <source>
        <dbReference type="SAM" id="Phobius"/>
    </source>
</evidence>
<proteinExistence type="predicted"/>
<reference evidence="3 4" key="1">
    <citation type="submission" date="2018-04" db="EMBL/GenBank/DDBJ databases">
        <title>Genomic Encyclopedia of Type Strains, Phase III (KMG-III): the genomes of soil and plant-associated and newly described type strains.</title>
        <authorList>
            <person name="Whitman W."/>
        </authorList>
    </citation>
    <scope>NUCLEOTIDE SEQUENCE [LARGE SCALE GENOMIC DNA]</scope>
    <source>
        <strain evidence="3 4">MA-olki</strain>
    </source>
</reference>
<keyword evidence="2" id="KW-0472">Membrane</keyword>
<comment type="caution">
    <text evidence="3">The sequence shown here is derived from an EMBL/GenBank/DDBJ whole genome shotgun (WGS) entry which is preliminary data.</text>
</comment>
<dbReference type="RefSeq" id="WP_107953907.1">
    <property type="nucleotide sequence ID" value="NZ_QAYE01000003.1"/>
</dbReference>
<dbReference type="GeneID" id="91005649"/>
<feature type="transmembrane region" description="Helical" evidence="2">
    <location>
        <begin position="47"/>
        <end position="65"/>
    </location>
</feature>
<gene>
    <name evidence="3" type="ORF">C8J25_103305</name>
</gene>
<keyword evidence="2" id="KW-0812">Transmembrane</keyword>
<dbReference type="AlphaFoldDB" id="A0A2T5U7T8"/>
<protein>
    <submittedName>
        <fullName evidence="3">Uncharacterized protein</fullName>
    </submittedName>
</protein>
<feature type="region of interest" description="Disordered" evidence="1">
    <location>
        <begin position="1"/>
        <end position="26"/>
    </location>
</feature>
<dbReference type="Proteomes" id="UP000244013">
    <property type="component" value="Unassembled WGS sequence"/>
</dbReference>
<evidence type="ECO:0000313" key="4">
    <source>
        <dbReference type="Proteomes" id="UP000244013"/>
    </source>
</evidence>
<organism evidence="3 4">
    <name type="scientific">Sphingomonas faeni</name>
    <dbReference type="NCBI Taxonomy" id="185950"/>
    <lineage>
        <taxon>Bacteria</taxon>
        <taxon>Pseudomonadati</taxon>
        <taxon>Pseudomonadota</taxon>
        <taxon>Alphaproteobacteria</taxon>
        <taxon>Sphingomonadales</taxon>
        <taxon>Sphingomonadaceae</taxon>
        <taxon>Sphingomonas</taxon>
    </lineage>
</organism>
<keyword evidence="2" id="KW-1133">Transmembrane helix</keyword>
<accession>A0A2T5U7T8</accession>
<dbReference type="EMBL" id="QAYE01000003">
    <property type="protein sequence ID" value="PTW47586.1"/>
    <property type="molecule type" value="Genomic_DNA"/>
</dbReference>
<evidence type="ECO:0000313" key="3">
    <source>
        <dbReference type="EMBL" id="PTW47586.1"/>
    </source>
</evidence>